<keyword evidence="1" id="KW-0472">Membrane</keyword>
<feature type="domain" description="FAD-dependent protein C-terminal" evidence="2">
    <location>
        <begin position="268"/>
        <end position="460"/>
    </location>
</feature>
<dbReference type="InterPro" id="IPR049516">
    <property type="entry name" value="FAD-depend_C"/>
</dbReference>
<accession>A0A926DHQ9</accession>
<keyword evidence="4" id="KW-1185">Reference proteome</keyword>
<dbReference type="Pfam" id="PF21688">
    <property type="entry name" value="FAD-depend_C"/>
    <property type="match status" value="1"/>
</dbReference>
<dbReference type="InterPro" id="IPR028348">
    <property type="entry name" value="FAD-binding_protein"/>
</dbReference>
<dbReference type="Gene3D" id="3.50.50.60">
    <property type="entry name" value="FAD/NAD(P)-binding domain"/>
    <property type="match status" value="2"/>
</dbReference>
<dbReference type="Proteomes" id="UP000617951">
    <property type="component" value="Unassembled WGS sequence"/>
</dbReference>
<feature type="transmembrane region" description="Helical" evidence="1">
    <location>
        <begin position="80"/>
        <end position="99"/>
    </location>
</feature>
<proteinExistence type="predicted"/>
<evidence type="ECO:0000259" key="2">
    <source>
        <dbReference type="Pfam" id="PF21688"/>
    </source>
</evidence>
<evidence type="ECO:0000313" key="3">
    <source>
        <dbReference type="EMBL" id="MBC8538017.1"/>
    </source>
</evidence>
<comment type="caution">
    <text evidence="3">The sequence shown here is derived from an EMBL/GenBank/DDBJ whole genome shotgun (WGS) entry which is preliminary data.</text>
</comment>
<dbReference type="PANTHER" id="PTHR42842">
    <property type="entry name" value="FAD/NAD(P)-BINDING OXIDOREDUCTASE"/>
    <property type="match status" value="1"/>
</dbReference>
<dbReference type="PIRSF" id="PIRSF038984">
    <property type="entry name" value="FAD_binding_protein"/>
    <property type="match status" value="1"/>
</dbReference>
<name>A0A926DHQ9_9FIRM</name>
<reference evidence="3" key="1">
    <citation type="submission" date="2020-08" db="EMBL/GenBank/DDBJ databases">
        <title>Genome public.</title>
        <authorList>
            <person name="Liu C."/>
            <person name="Sun Q."/>
        </authorList>
    </citation>
    <scope>NUCLEOTIDE SEQUENCE</scope>
    <source>
        <strain evidence="3">NSJ-63</strain>
    </source>
</reference>
<gene>
    <name evidence="3" type="ORF">H8693_03615</name>
</gene>
<keyword evidence="1" id="KW-1133">Transmembrane helix</keyword>
<evidence type="ECO:0000256" key="1">
    <source>
        <dbReference type="SAM" id="Phobius"/>
    </source>
</evidence>
<dbReference type="SUPFAM" id="SSF51905">
    <property type="entry name" value="FAD/NAD(P)-binding domain"/>
    <property type="match status" value="1"/>
</dbReference>
<protein>
    <recommendedName>
        <fullName evidence="2">FAD-dependent protein C-terminal domain-containing protein</fullName>
    </recommendedName>
</protein>
<sequence>MERLREKAAKKLGISAGELRGMKILRESLDARRGREPRFRYAVEASVGDILGAALLRRGWEPAPRSVREPLKPGSRPVRGRVVVIGFGPCGIFAALTLAKQGYRPLVLERGPSMAARERDFARLQEEGILNPEGNVCFGEGGAGAFSDGKLTARSKDPRVSDVMETLVAHGADPFIPYAARPHLGTENVRKIVCSIREEIIRLGGEIQFDAKCREIALENGEIASVIYEQRGTRCRVETNCVILAIGHSARDTYSMLLDRGIAMEQKPFAMGVRVEHPREFIDERQFGRWAGHPRLGAASYQLAAASGGRGVYSFCMCPGGEVVCSATEPGRTAVNGMSYHARDAKNSNSAIVAAVGTGDMESGPLGGIALQRRLEEAAYQMAGGYGAPVQRFSDFAAGRVSRGLKGSESSYRPYVVPGDLNACLPDTLAQAIREGFGDFDRKIPGFAEKGLLVGVETRTSSPVRILREADGSAPGTQGLYPAGEGAGYAGGIVSAAVDGIRAAEAVIRRFGRKP</sequence>
<dbReference type="EMBL" id="JACRSS010000001">
    <property type="protein sequence ID" value="MBC8538017.1"/>
    <property type="molecule type" value="Genomic_DNA"/>
</dbReference>
<evidence type="ECO:0000313" key="4">
    <source>
        <dbReference type="Proteomes" id="UP000617951"/>
    </source>
</evidence>
<organism evidence="3 4">
    <name type="scientific">Guopingia tenuis</name>
    <dbReference type="NCBI Taxonomy" id="2763656"/>
    <lineage>
        <taxon>Bacteria</taxon>
        <taxon>Bacillati</taxon>
        <taxon>Bacillota</taxon>
        <taxon>Clostridia</taxon>
        <taxon>Christensenellales</taxon>
        <taxon>Christensenellaceae</taxon>
        <taxon>Guopingia</taxon>
    </lineage>
</organism>
<dbReference type="Gene3D" id="3.30.70.2700">
    <property type="match status" value="1"/>
</dbReference>
<dbReference type="PANTHER" id="PTHR42842:SF3">
    <property type="entry name" value="FAD_NAD(P)-BINDING OXIDOREDUCTASE FAMILY PROTEIN"/>
    <property type="match status" value="1"/>
</dbReference>
<keyword evidence="1" id="KW-0812">Transmembrane</keyword>
<dbReference type="AlphaFoldDB" id="A0A926DHQ9"/>
<dbReference type="InterPro" id="IPR036188">
    <property type="entry name" value="FAD/NAD-bd_sf"/>
</dbReference>